<dbReference type="Pfam" id="PF12838">
    <property type="entry name" value="Fer4_7"/>
    <property type="match status" value="1"/>
</dbReference>
<evidence type="ECO:0000256" key="10">
    <source>
        <dbReference type="ARBA" id="ARBA00023014"/>
    </source>
</evidence>
<dbReference type="GO" id="GO:0044205">
    <property type="term" value="P:'de novo' UMP biosynthetic process"/>
    <property type="evidence" value="ECO:0007669"/>
    <property type="project" value="UniProtKB-UniPathway"/>
</dbReference>
<dbReference type="Gene3D" id="3.30.70.20">
    <property type="match status" value="1"/>
</dbReference>
<gene>
    <name evidence="14" type="ORF">COW96_01350</name>
</gene>
<sequence length="400" mass="43031">MSSETTPVTKTDLSIELLGRKFNNPIILGSGTLGDSIERVNLFLASKIGGVIPRTTRLHYAPGRDHHPSPHLDVMSGGNMRNAEWTGATIDYWRPFLGKLSENGRTIISISGRDINGCLAVCQELDRFNFPFFEINISCAHSNDAHGFITRNWEHITTLVRTLKDVGIKTPLALKFGHSDYIVSLALAAQEAGADAIVAINTLCPVIDFDISSGKPNFTLGIAGGKGGLSGKAIFNIALTDVFDLSKHLTIPVIGCGGISSVEDVIKMIMAGASMVEVYTAAHLHGKKAPEFLNKLVGDVDKWLAEHGYSNISQIQGLALKSVSQNNQIIPLLPKLNKDLCTGCNKCVNICLEDGAISMINNSQKKPKQFPKIDPNHCIGCGACVSVCPKDAIFLEAPLS</sequence>
<evidence type="ECO:0000259" key="13">
    <source>
        <dbReference type="PROSITE" id="PS51379"/>
    </source>
</evidence>
<keyword evidence="6" id="KW-0479">Metal-binding</keyword>
<comment type="cofactor">
    <cofactor evidence="1">
        <name>FMN</name>
        <dbReference type="ChEBI" id="CHEBI:58210"/>
    </cofactor>
</comment>
<keyword evidence="4" id="KW-0285">Flavoprotein</keyword>
<keyword evidence="5" id="KW-0288">FMN</keyword>
<evidence type="ECO:0000256" key="8">
    <source>
        <dbReference type="ARBA" id="ARBA00023002"/>
    </source>
</evidence>
<dbReference type="InterPro" id="IPR017896">
    <property type="entry name" value="4Fe4S_Fe-S-bd"/>
</dbReference>
<evidence type="ECO:0000256" key="2">
    <source>
        <dbReference type="ARBA" id="ARBA00004725"/>
    </source>
</evidence>
<proteinExistence type="inferred from homology"/>
<dbReference type="GO" id="GO:0046872">
    <property type="term" value="F:metal ion binding"/>
    <property type="evidence" value="ECO:0007669"/>
    <property type="project" value="UniProtKB-KW"/>
</dbReference>
<dbReference type="SUPFAM" id="SSF51395">
    <property type="entry name" value="FMN-linked oxidoreductases"/>
    <property type="match status" value="1"/>
</dbReference>
<dbReference type="EMBL" id="PCTD01000057">
    <property type="protein sequence ID" value="PIP64650.1"/>
    <property type="molecule type" value="Genomic_DNA"/>
</dbReference>
<evidence type="ECO:0000256" key="5">
    <source>
        <dbReference type="ARBA" id="ARBA00022643"/>
    </source>
</evidence>
<dbReference type="InterPro" id="IPR013785">
    <property type="entry name" value="Aldolase_TIM"/>
</dbReference>
<organism evidence="14 15">
    <name type="scientific">Candidatus Roizmanbacteria bacterium CG22_combo_CG10-13_8_21_14_all_33_16</name>
    <dbReference type="NCBI Taxonomy" id="1974859"/>
    <lineage>
        <taxon>Bacteria</taxon>
        <taxon>Candidatus Roizmaniibacteriota</taxon>
    </lineage>
</organism>
<dbReference type="PROSITE" id="PS00912">
    <property type="entry name" value="DHODEHASE_2"/>
    <property type="match status" value="1"/>
</dbReference>
<dbReference type="GO" id="GO:0006207">
    <property type="term" value="P:'de novo' pyrimidine nucleobase biosynthetic process"/>
    <property type="evidence" value="ECO:0007669"/>
    <property type="project" value="InterPro"/>
</dbReference>
<name>A0A2H0C5I2_9BACT</name>
<keyword evidence="8" id="KW-0560">Oxidoreductase</keyword>
<evidence type="ECO:0000313" key="15">
    <source>
        <dbReference type="Proteomes" id="UP000230802"/>
    </source>
</evidence>
<dbReference type="Gene3D" id="3.20.20.70">
    <property type="entry name" value="Aldolase class I"/>
    <property type="match status" value="1"/>
</dbReference>
<evidence type="ECO:0000256" key="3">
    <source>
        <dbReference type="ARBA" id="ARBA00010804"/>
    </source>
</evidence>
<keyword evidence="9" id="KW-0408">Iron</keyword>
<dbReference type="SUPFAM" id="SSF54862">
    <property type="entry name" value="4Fe-4S ferredoxins"/>
    <property type="match status" value="1"/>
</dbReference>
<evidence type="ECO:0000256" key="12">
    <source>
        <dbReference type="ARBA" id="ARBA00032722"/>
    </source>
</evidence>
<dbReference type="InterPro" id="IPR050074">
    <property type="entry name" value="DHO_dehydrogenase"/>
</dbReference>
<dbReference type="InterPro" id="IPR001295">
    <property type="entry name" value="Dihydroorotate_DH_CS"/>
</dbReference>
<comment type="similarity">
    <text evidence="3">Belongs to the dihydropyrimidine dehydrogenase family.</text>
</comment>
<accession>A0A2H0C5I2</accession>
<evidence type="ECO:0000256" key="6">
    <source>
        <dbReference type="ARBA" id="ARBA00022723"/>
    </source>
</evidence>
<dbReference type="GO" id="GO:0005737">
    <property type="term" value="C:cytoplasm"/>
    <property type="evidence" value="ECO:0007669"/>
    <property type="project" value="InterPro"/>
</dbReference>
<dbReference type="PROSITE" id="PS00198">
    <property type="entry name" value="4FE4S_FER_1"/>
    <property type="match status" value="1"/>
</dbReference>
<evidence type="ECO:0000256" key="7">
    <source>
        <dbReference type="ARBA" id="ARBA00022975"/>
    </source>
</evidence>
<evidence type="ECO:0000313" key="14">
    <source>
        <dbReference type="EMBL" id="PIP64650.1"/>
    </source>
</evidence>
<protein>
    <recommendedName>
        <fullName evidence="12">Dihydrothymine dehydrogenase</fullName>
    </recommendedName>
    <alternativeName>
        <fullName evidence="11">Dihydrouracil dehydrogenase</fullName>
    </alternativeName>
</protein>
<feature type="domain" description="4Fe-4S ferredoxin-type" evidence="13">
    <location>
        <begin position="369"/>
        <end position="398"/>
    </location>
</feature>
<dbReference type="UniPathway" id="UPA00070"/>
<dbReference type="Pfam" id="PF01180">
    <property type="entry name" value="DHO_dh"/>
    <property type="match status" value="1"/>
</dbReference>
<dbReference type="InterPro" id="IPR017900">
    <property type="entry name" value="4Fe4S_Fe_S_CS"/>
</dbReference>
<evidence type="ECO:0000256" key="9">
    <source>
        <dbReference type="ARBA" id="ARBA00023004"/>
    </source>
</evidence>
<dbReference type="GO" id="GO:0051536">
    <property type="term" value="F:iron-sulfur cluster binding"/>
    <property type="evidence" value="ECO:0007669"/>
    <property type="project" value="UniProtKB-KW"/>
</dbReference>
<evidence type="ECO:0000256" key="11">
    <source>
        <dbReference type="ARBA" id="ARBA00030119"/>
    </source>
</evidence>
<dbReference type="PROSITE" id="PS51379">
    <property type="entry name" value="4FE4S_FER_2"/>
    <property type="match status" value="2"/>
</dbReference>
<dbReference type="AlphaFoldDB" id="A0A2H0C5I2"/>
<dbReference type="PANTHER" id="PTHR48109:SF1">
    <property type="entry name" value="DIHYDROOROTATE DEHYDROGENASE (FUMARATE)"/>
    <property type="match status" value="1"/>
</dbReference>
<keyword evidence="7" id="KW-0665">Pyrimidine biosynthesis</keyword>
<dbReference type="PANTHER" id="PTHR48109">
    <property type="entry name" value="DIHYDROOROTATE DEHYDROGENASE (QUINONE), MITOCHONDRIAL-RELATED"/>
    <property type="match status" value="1"/>
</dbReference>
<keyword evidence="10" id="KW-0411">Iron-sulfur</keyword>
<feature type="domain" description="4Fe-4S ferredoxin-type" evidence="13">
    <location>
        <begin position="332"/>
        <end position="362"/>
    </location>
</feature>
<comment type="pathway">
    <text evidence="2">Pyrimidine metabolism; UMP biosynthesis via de novo pathway.</text>
</comment>
<comment type="caution">
    <text evidence="14">The sequence shown here is derived from an EMBL/GenBank/DDBJ whole genome shotgun (WGS) entry which is preliminary data.</text>
</comment>
<reference evidence="14 15" key="1">
    <citation type="submission" date="2017-09" db="EMBL/GenBank/DDBJ databases">
        <title>Depth-based differentiation of microbial function through sediment-hosted aquifers and enrichment of novel symbionts in the deep terrestrial subsurface.</title>
        <authorList>
            <person name="Probst A.J."/>
            <person name="Ladd B."/>
            <person name="Jarett J.K."/>
            <person name="Geller-Mcgrath D.E."/>
            <person name="Sieber C.M."/>
            <person name="Emerson J.B."/>
            <person name="Anantharaman K."/>
            <person name="Thomas B.C."/>
            <person name="Malmstrom R."/>
            <person name="Stieglmeier M."/>
            <person name="Klingl A."/>
            <person name="Woyke T."/>
            <person name="Ryan C.M."/>
            <person name="Banfield J.F."/>
        </authorList>
    </citation>
    <scope>NUCLEOTIDE SEQUENCE [LARGE SCALE GENOMIC DNA]</scope>
    <source>
        <strain evidence="14">CG22_combo_CG10-13_8_21_14_all_33_16</strain>
    </source>
</reference>
<dbReference type="GO" id="GO:0004152">
    <property type="term" value="F:dihydroorotate dehydrogenase activity"/>
    <property type="evidence" value="ECO:0007669"/>
    <property type="project" value="TreeGrafter"/>
</dbReference>
<dbReference type="Proteomes" id="UP000230802">
    <property type="component" value="Unassembled WGS sequence"/>
</dbReference>
<evidence type="ECO:0000256" key="1">
    <source>
        <dbReference type="ARBA" id="ARBA00001917"/>
    </source>
</evidence>
<dbReference type="InterPro" id="IPR005720">
    <property type="entry name" value="Dihydroorotate_DH_cat"/>
</dbReference>
<evidence type="ECO:0000256" key="4">
    <source>
        <dbReference type="ARBA" id="ARBA00022630"/>
    </source>
</evidence>